<evidence type="ECO:0000313" key="9">
    <source>
        <dbReference type="Proteomes" id="UP000221653"/>
    </source>
</evidence>
<feature type="transmembrane region" description="Helical" evidence="7">
    <location>
        <begin position="101"/>
        <end position="123"/>
    </location>
</feature>
<dbReference type="SUPFAM" id="SSF81345">
    <property type="entry name" value="ABC transporter involved in vitamin B12 uptake, BtuC"/>
    <property type="match status" value="1"/>
</dbReference>
<protein>
    <submittedName>
        <fullName evidence="8">Anchored repeat-type ABC transporter permease subunit</fullName>
    </submittedName>
</protein>
<dbReference type="OrthoDB" id="1016457at2"/>
<keyword evidence="6" id="KW-0813">Transport</keyword>
<proteinExistence type="inferred from homology"/>
<dbReference type="GO" id="GO:0043190">
    <property type="term" value="C:ATP-binding cassette (ABC) transporter complex"/>
    <property type="evidence" value="ECO:0007669"/>
    <property type="project" value="InterPro"/>
</dbReference>
<feature type="transmembrane region" description="Helical" evidence="7">
    <location>
        <begin position="206"/>
        <end position="223"/>
    </location>
</feature>
<accession>A0A2A9DKM3</accession>
<dbReference type="Gene3D" id="1.10.3470.10">
    <property type="entry name" value="ABC transporter involved in vitamin B12 uptake, BtuC"/>
    <property type="match status" value="1"/>
</dbReference>
<evidence type="ECO:0000256" key="2">
    <source>
        <dbReference type="ARBA" id="ARBA00008034"/>
    </source>
</evidence>
<keyword evidence="4 7" id="KW-1133">Transmembrane helix</keyword>
<keyword evidence="3 6" id="KW-0812">Transmembrane</keyword>
<evidence type="ECO:0000256" key="5">
    <source>
        <dbReference type="ARBA" id="ARBA00023136"/>
    </source>
</evidence>
<dbReference type="STRING" id="1724.GCA_001044175_01590"/>
<comment type="subcellular location">
    <subcellularLocation>
        <location evidence="6">Cell membrane</location>
        <topology evidence="6">Multi-pass membrane protein</topology>
    </subcellularLocation>
    <subcellularLocation>
        <location evidence="1">Membrane</location>
        <topology evidence="1">Multi-pass membrane protein</topology>
    </subcellularLocation>
</comment>
<keyword evidence="9" id="KW-1185">Reference proteome</keyword>
<feature type="transmembrane region" description="Helical" evidence="7">
    <location>
        <begin position="257"/>
        <end position="278"/>
    </location>
</feature>
<evidence type="ECO:0000256" key="3">
    <source>
        <dbReference type="ARBA" id="ARBA00022692"/>
    </source>
</evidence>
<evidence type="ECO:0000256" key="1">
    <source>
        <dbReference type="ARBA" id="ARBA00004141"/>
    </source>
</evidence>
<feature type="transmembrane region" description="Helical" evidence="7">
    <location>
        <begin position="72"/>
        <end position="89"/>
    </location>
</feature>
<sequence length="294" mass="30451">MLEISPLEFIQDLTNPALGFLPKALCIAVVTAIVCAVVGVHVVLRGMAFIGDAVSHAIFPGIAVAFALQGSVLLGGAVAGAIVAVLIAVTSQRRQVREDSAIGIFFAAAFALGLVIMSRIQGYTTSLTSILFGSITGISATDIVVSTVVGAAVIAVITVCTSRLVAVALDRETAQVMNIRVFAMDLIIYLAVTAAVVISVRAVGTILVLALLITPAATARLLTTRLSTMMAVSVTVGVIGAVVGLYLSWSIDLPTGATIVLTLTALFIVVWILTTIAGQRTYPVPHVKEKECAH</sequence>
<dbReference type="PANTHER" id="PTHR30477:SF13">
    <property type="entry name" value="IRON TRANSPORT SYSTEM MEMBRANE PROTEIN HI_0360-RELATED"/>
    <property type="match status" value="1"/>
</dbReference>
<evidence type="ECO:0000256" key="4">
    <source>
        <dbReference type="ARBA" id="ARBA00022989"/>
    </source>
</evidence>
<dbReference type="RefSeq" id="WP_048379959.1">
    <property type="nucleotide sequence ID" value="NZ_LDYE01000006.1"/>
</dbReference>
<dbReference type="NCBIfam" id="TIGR03770">
    <property type="entry name" value="anch_rpt_perm"/>
    <property type="match status" value="1"/>
</dbReference>
<dbReference type="InterPro" id="IPR037294">
    <property type="entry name" value="ABC_BtuC-like"/>
</dbReference>
<evidence type="ECO:0000256" key="7">
    <source>
        <dbReference type="SAM" id="Phobius"/>
    </source>
</evidence>
<dbReference type="GO" id="GO:0055085">
    <property type="term" value="P:transmembrane transport"/>
    <property type="evidence" value="ECO:0007669"/>
    <property type="project" value="InterPro"/>
</dbReference>
<dbReference type="Proteomes" id="UP000221653">
    <property type="component" value="Unassembled WGS sequence"/>
</dbReference>
<comment type="similarity">
    <text evidence="2 6">Belongs to the ABC-3 integral membrane protein family.</text>
</comment>
<organism evidence="8 9">
    <name type="scientific">Corynebacterium renale</name>
    <dbReference type="NCBI Taxonomy" id="1724"/>
    <lineage>
        <taxon>Bacteria</taxon>
        <taxon>Bacillati</taxon>
        <taxon>Actinomycetota</taxon>
        <taxon>Actinomycetes</taxon>
        <taxon>Mycobacteriales</taxon>
        <taxon>Corynebacteriaceae</taxon>
        <taxon>Corynebacterium</taxon>
    </lineage>
</organism>
<dbReference type="EMBL" id="PDJF01000001">
    <property type="protein sequence ID" value="PFG27258.1"/>
    <property type="molecule type" value="Genomic_DNA"/>
</dbReference>
<dbReference type="Pfam" id="PF00950">
    <property type="entry name" value="ABC-3"/>
    <property type="match status" value="1"/>
</dbReference>
<feature type="transmembrane region" description="Helical" evidence="7">
    <location>
        <begin position="143"/>
        <end position="169"/>
    </location>
</feature>
<feature type="transmembrane region" description="Helical" evidence="7">
    <location>
        <begin position="230"/>
        <end position="251"/>
    </location>
</feature>
<gene>
    <name evidence="8" type="ORF">ATK06_0309</name>
</gene>
<evidence type="ECO:0000313" key="8">
    <source>
        <dbReference type="EMBL" id="PFG27258.1"/>
    </source>
</evidence>
<feature type="transmembrane region" description="Helical" evidence="7">
    <location>
        <begin position="20"/>
        <end position="40"/>
    </location>
</feature>
<dbReference type="GO" id="GO:0010043">
    <property type="term" value="P:response to zinc ion"/>
    <property type="evidence" value="ECO:0007669"/>
    <property type="project" value="TreeGrafter"/>
</dbReference>
<name>A0A2A9DKM3_9CORY</name>
<dbReference type="AlphaFoldDB" id="A0A2A9DKM3"/>
<evidence type="ECO:0000256" key="6">
    <source>
        <dbReference type="RuleBase" id="RU003943"/>
    </source>
</evidence>
<dbReference type="InterPro" id="IPR022392">
    <property type="entry name" value="Anch_rpt-typ_ABC_trnsprt_perm"/>
</dbReference>
<comment type="caution">
    <text evidence="8">The sequence shown here is derived from an EMBL/GenBank/DDBJ whole genome shotgun (WGS) entry which is preliminary data.</text>
</comment>
<dbReference type="PANTHER" id="PTHR30477">
    <property type="entry name" value="ABC-TRANSPORTER METAL-BINDING PROTEIN"/>
    <property type="match status" value="1"/>
</dbReference>
<dbReference type="InterPro" id="IPR001626">
    <property type="entry name" value="ABC_TroCD"/>
</dbReference>
<keyword evidence="5 7" id="KW-0472">Membrane</keyword>
<reference evidence="8 9" key="1">
    <citation type="submission" date="2017-10" db="EMBL/GenBank/DDBJ databases">
        <title>Sequencing the genomes of 1000 actinobacteria strains.</title>
        <authorList>
            <person name="Klenk H.-P."/>
        </authorList>
    </citation>
    <scope>NUCLEOTIDE SEQUENCE [LARGE SCALE GENOMIC DNA]</scope>
    <source>
        <strain evidence="8 9">DSM 20688</strain>
    </source>
</reference>